<organism evidence="1 2">
    <name type="scientific">Nocardioides soli</name>
    <dbReference type="NCBI Taxonomy" id="1036020"/>
    <lineage>
        <taxon>Bacteria</taxon>
        <taxon>Bacillati</taxon>
        <taxon>Actinomycetota</taxon>
        <taxon>Actinomycetes</taxon>
        <taxon>Propionibacteriales</taxon>
        <taxon>Nocardioidaceae</taxon>
        <taxon>Nocardioides</taxon>
    </lineage>
</organism>
<proteinExistence type="predicted"/>
<evidence type="ECO:0000313" key="2">
    <source>
        <dbReference type="Proteomes" id="UP000589626"/>
    </source>
</evidence>
<gene>
    <name evidence="1" type="ORF">FHU40_002017</name>
</gene>
<protein>
    <submittedName>
        <fullName evidence="1">Uncharacterized protein</fullName>
    </submittedName>
</protein>
<evidence type="ECO:0000313" key="1">
    <source>
        <dbReference type="EMBL" id="MBB3042216.1"/>
    </source>
</evidence>
<comment type="caution">
    <text evidence="1">The sequence shown here is derived from an EMBL/GenBank/DDBJ whole genome shotgun (WGS) entry which is preliminary data.</text>
</comment>
<accession>A0A7W4VUW3</accession>
<dbReference type="AlphaFoldDB" id="A0A7W4VUW3"/>
<name>A0A7W4VUW3_9ACTN</name>
<dbReference type="RefSeq" id="WP_183592027.1">
    <property type="nucleotide sequence ID" value="NZ_JACHWR010000001.1"/>
</dbReference>
<dbReference type="Proteomes" id="UP000589626">
    <property type="component" value="Unassembled WGS sequence"/>
</dbReference>
<dbReference type="EMBL" id="JACHWR010000001">
    <property type="protein sequence ID" value="MBB3042216.1"/>
    <property type="molecule type" value="Genomic_DNA"/>
</dbReference>
<sequence length="49" mass="5579">MTSFEDWCASMELHPEDSRAWPLYEARTGAETCPNLVDDFPQSPAHPQN</sequence>
<reference evidence="1 2" key="1">
    <citation type="submission" date="2020-08" db="EMBL/GenBank/DDBJ databases">
        <title>Sequencing the genomes of 1000 actinobacteria strains.</title>
        <authorList>
            <person name="Klenk H.-P."/>
        </authorList>
    </citation>
    <scope>NUCLEOTIDE SEQUENCE [LARGE SCALE GENOMIC DNA]</scope>
    <source>
        <strain evidence="1 2">DSM 105498</strain>
    </source>
</reference>
<keyword evidence="2" id="KW-1185">Reference proteome</keyword>